<keyword evidence="3" id="KW-1185">Reference proteome</keyword>
<feature type="compositionally biased region" description="Polar residues" evidence="1">
    <location>
        <begin position="53"/>
        <end position="66"/>
    </location>
</feature>
<dbReference type="PANTHER" id="PTHR35294:SF1">
    <property type="entry name" value="OS05G0409000 PROTEIN"/>
    <property type="match status" value="1"/>
</dbReference>
<sequence length="121" mass="12585">VKEMSPASRSKSKDKKATKEAQKASAKSTGSGGSAAAGIPASAYNPLLGTFHTLDTSATPSTSPIHSNGRFRNIDETDEHPGSSVVAGVEYDSVSNNGSWSGESEDHKEKISNPPVRLEAV</sequence>
<name>A0A392NC70_9FABA</name>
<dbReference type="PANTHER" id="PTHR35294">
    <property type="entry name" value="UBIQUITIN-ASSOCIATED/TRANSLATION ELONGATION FACTOR EF1B PROTEIN"/>
    <property type="match status" value="1"/>
</dbReference>
<evidence type="ECO:0000313" key="3">
    <source>
        <dbReference type="Proteomes" id="UP000265520"/>
    </source>
</evidence>
<accession>A0A392NC70</accession>
<dbReference type="Proteomes" id="UP000265520">
    <property type="component" value="Unassembled WGS sequence"/>
</dbReference>
<evidence type="ECO:0000256" key="1">
    <source>
        <dbReference type="SAM" id="MobiDB-lite"/>
    </source>
</evidence>
<organism evidence="2 3">
    <name type="scientific">Trifolium medium</name>
    <dbReference type="NCBI Taxonomy" id="97028"/>
    <lineage>
        <taxon>Eukaryota</taxon>
        <taxon>Viridiplantae</taxon>
        <taxon>Streptophyta</taxon>
        <taxon>Embryophyta</taxon>
        <taxon>Tracheophyta</taxon>
        <taxon>Spermatophyta</taxon>
        <taxon>Magnoliopsida</taxon>
        <taxon>eudicotyledons</taxon>
        <taxon>Gunneridae</taxon>
        <taxon>Pentapetalae</taxon>
        <taxon>rosids</taxon>
        <taxon>fabids</taxon>
        <taxon>Fabales</taxon>
        <taxon>Fabaceae</taxon>
        <taxon>Papilionoideae</taxon>
        <taxon>50 kb inversion clade</taxon>
        <taxon>NPAAA clade</taxon>
        <taxon>Hologalegina</taxon>
        <taxon>IRL clade</taxon>
        <taxon>Trifolieae</taxon>
        <taxon>Trifolium</taxon>
    </lineage>
</organism>
<evidence type="ECO:0000313" key="2">
    <source>
        <dbReference type="EMBL" id="MCH97081.1"/>
    </source>
</evidence>
<feature type="non-terminal residue" evidence="2">
    <location>
        <position position="1"/>
    </location>
</feature>
<feature type="compositionally biased region" description="Basic and acidic residues" evidence="1">
    <location>
        <begin position="72"/>
        <end position="81"/>
    </location>
</feature>
<feature type="compositionally biased region" description="Polar residues" evidence="1">
    <location>
        <begin position="93"/>
        <end position="102"/>
    </location>
</feature>
<protein>
    <submittedName>
        <fullName evidence="2">Uncharacterized protein</fullName>
    </submittedName>
</protein>
<dbReference type="EMBL" id="LXQA010034049">
    <property type="protein sequence ID" value="MCH97081.1"/>
    <property type="molecule type" value="Genomic_DNA"/>
</dbReference>
<proteinExistence type="predicted"/>
<reference evidence="2 3" key="1">
    <citation type="journal article" date="2018" name="Front. Plant Sci.">
        <title>Red Clover (Trifolium pratense) and Zigzag Clover (T. medium) - A Picture of Genomic Similarities and Differences.</title>
        <authorList>
            <person name="Dluhosova J."/>
            <person name="Istvanek J."/>
            <person name="Nedelnik J."/>
            <person name="Repkova J."/>
        </authorList>
    </citation>
    <scope>NUCLEOTIDE SEQUENCE [LARGE SCALE GENOMIC DNA]</scope>
    <source>
        <strain evidence="3">cv. 10/8</strain>
        <tissue evidence="2">Leaf</tissue>
    </source>
</reference>
<comment type="caution">
    <text evidence="2">The sequence shown here is derived from an EMBL/GenBank/DDBJ whole genome shotgun (WGS) entry which is preliminary data.</text>
</comment>
<feature type="non-terminal residue" evidence="2">
    <location>
        <position position="121"/>
    </location>
</feature>
<dbReference type="AlphaFoldDB" id="A0A392NC70"/>
<feature type="region of interest" description="Disordered" evidence="1">
    <location>
        <begin position="1"/>
        <end position="121"/>
    </location>
</feature>